<organism evidence="6 7">
    <name type="scientific">Lepeophtheirus salmonis</name>
    <name type="common">Salmon louse</name>
    <name type="synonym">Caligus salmonis</name>
    <dbReference type="NCBI Taxonomy" id="72036"/>
    <lineage>
        <taxon>Eukaryota</taxon>
        <taxon>Metazoa</taxon>
        <taxon>Ecdysozoa</taxon>
        <taxon>Arthropoda</taxon>
        <taxon>Crustacea</taxon>
        <taxon>Multicrustacea</taxon>
        <taxon>Hexanauplia</taxon>
        <taxon>Copepoda</taxon>
        <taxon>Siphonostomatoida</taxon>
        <taxon>Caligidae</taxon>
        <taxon>Lepeophtheirus</taxon>
    </lineage>
</organism>
<feature type="region of interest" description="Disordered" evidence="4">
    <location>
        <begin position="1353"/>
        <end position="1545"/>
    </location>
</feature>
<dbReference type="EMBL" id="HG994580">
    <property type="protein sequence ID" value="CAF2778121.1"/>
    <property type="molecule type" value="Genomic_DNA"/>
</dbReference>
<name>A0A7R8CH94_LEPSM</name>
<feature type="compositionally biased region" description="Low complexity" evidence="4">
    <location>
        <begin position="576"/>
        <end position="594"/>
    </location>
</feature>
<dbReference type="GO" id="GO:0048471">
    <property type="term" value="C:perinuclear region of cytoplasm"/>
    <property type="evidence" value="ECO:0007669"/>
    <property type="project" value="UniProtKB-SubCell"/>
</dbReference>
<feature type="compositionally biased region" description="Basic residues" evidence="4">
    <location>
        <begin position="813"/>
        <end position="823"/>
    </location>
</feature>
<feature type="compositionally biased region" description="Low complexity" evidence="4">
    <location>
        <begin position="1361"/>
        <end position="1377"/>
    </location>
</feature>
<feature type="region of interest" description="Disordered" evidence="4">
    <location>
        <begin position="270"/>
        <end position="293"/>
    </location>
</feature>
<dbReference type="Proteomes" id="UP000675881">
    <property type="component" value="Chromosome 1"/>
</dbReference>
<dbReference type="GO" id="GO:0006888">
    <property type="term" value="P:endoplasmic reticulum to Golgi vesicle-mediated transport"/>
    <property type="evidence" value="ECO:0007669"/>
    <property type="project" value="InterPro"/>
</dbReference>
<feature type="compositionally biased region" description="Low complexity" evidence="4">
    <location>
        <begin position="1080"/>
        <end position="1101"/>
    </location>
</feature>
<feature type="compositionally biased region" description="Low complexity" evidence="4">
    <location>
        <begin position="629"/>
        <end position="648"/>
    </location>
</feature>
<feature type="compositionally biased region" description="Low complexity" evidence="4">
    <location>
        <begin position="661"/>
        <end position="705"/>
    </location>
</feature>
<feature type="region of interest" description="Disordered" evidence="4">
    <location>
        <begin position="198"/>
        <end position="226"/>
    </location>
</feature>
<evidence type="ECO:0000256" key="5">
    <source>
        <dbReference type="SAM" id="Phobius"/>
    </source>
</evidence>
<reference evidence="6" key="1">
    <citation type="submission" date="2021-02" db="EMBL/GenBank/DDBJ databases">
        <authorList>
            <person name="Bekaert M."/>
        </authorList>
    </citation>
    <scope>NUCLEOTIDE SEQUENCE</scope>
    <source>
        <strain evidence="6">IoA-00</strain>
    </source>
</reference>
<feature type="region of interest" description="Disordered" evidence="4">
    <location>
        <begin position="576"/>
        <end position="725"/>
    </location>
</feature>
<feature type="compositionally biased region" description="Polar residues" evidence="4">
    <location>
        <begin position="440"/>
        <end position="454"/>
    </location>
</feature>
<feature type="compositionally biased region" description="Basic and acidic residues" evidence="4">
    <location>
        <begin position="506"/>
        <end position="516"/>
    </location>
</feature>
<feature type="compositionally biased region" description="Polar residues" evidence="4">
    <location>
        <begin position="1535"/>
        <end position="1545"/>
    </location>
</feature>
<keyword evidence="5" id="KW-1133">Transmembrane helix</keyword>
<gene>
    <name evidence="6" type="ORF">LSAA_595</name>
</gene>
<feature type="compositionally biased region" description="Gly residues" evidence="4">
    <location>
        <begin position="844"/>
        <end position="858"/>
    </location>
</feature>
<feature type="region of interest" description="Disordered" evidence="4">
    <location>
        <begin position="1061"/>
        <end position="1149"/>
    </location>
</feature>
<protein>
    <submittedName>
        <fullName evidence="6">TRAPPC2</fullName>
    </submittedName>
</protein>
<feature type="compositionally biased region" description="Polar residues" evidence="4">
    <location>
        <begin position="1018"/>
        <end position="1040"/>
    </location>
</feature>
<feature type="compositionally biased region" description="Polar residues" evidence="4">
    <location>
        <begin position="649"/>
        <end position="660"/>
    </location>
</feature>
<feature type="compositionally biased region" description="Polar residues" evidence="4">
    <location>
        <begin position="1388"/>
        <end position="1423"/>
    </location>
</feature>
<feature type="compositionally biased region" description="Polar residues" evidence="4">
    <location>
        <begin position="1515"/>
        <end position="1528"/>
    </location>
</feature>
<feature type="transmembrane region" description="Helical" evidence="5">
    <location>
        <begin position="20"/>
        <end position="43"/>
    </location>
</feature>
<keyword evidence="5" id="KW-0812">Transmembrane</keyword>
<evidence type="ECO:0000313" key="6">
    <source>
        <dbReference type="EMBL" id="CAF2778121.1"/>
    </source>
</evidence>
<keyword evidence="3" id="KW-0813">Transport</keyword>
<dbReference type="InterPro" id="IPR006722">
    <property type="entry name" value="Sedlin"/>
</dbReference>
<evidence type="ECO:0000256" key="2">
    <source>
        <dbReference type="ARBA" id="ARBA00006626"/>
    </source>
</evidence>
<accession>A0A7R8CH94</accession>
<feature type="compositionally biased region" description="Polar residues" evidence="4">
    <location>
        <begin position="517"/>
        <end position="538"/>
    </location>
</feature>
<proteinExistence type="inferred from homology"/>
<feature type="compositionally biased region" description="Basic residues" evidence="4">
    <location>
        <begin position="1114"/>
        <end position="1130"/>
    </location>
</feature>
<dbReference type="OrthoDB" id="10252102at2759"/>
<feature type="compositionally biased region" description="Polar residues" evidence="4">
    <location>
        <begin position="339"/>
        <end position="348"/>
    </location>
</feature>
<feature type="compositionally biased region" description="Polar residues" evidence="4">
    <location>
        <begin position="1487"/>
        <end position="1497"/>
    </location>
</feature>
<dbReference type="Gene3D" id="3.30.450.70">
    <property type="match status" value="1"/>
</dbReference>
<keyword evidence="3" id="KW-0931">ER-Golgi transport</keyword>
<feature type="compositionally biased region" description="Basic and acidic residues" evidence="4">
    <location>
        <begin position="391"/>
        <end position="400"/>
    </location>
</feature>
<feature type="compositionally biased region" description="Low complexity" evidence="4">
    <location>
        <begin position="612"/>
        <end position="621"/>
    </location>
</feature>
<sequence length="1545" mass="168649">MDFERKARLRDVINDNNGLVSIVVGDVTILIIPSIVSVPVHYYSLKLNDRIFYLNVWELLFCTFKELRAKEDHHHLNQFIAHAALDLIDEYMIKTPNMYLKVVDKFNECRGLTELSEILDGIMRWKSEESAGCGCSRQRFVDWKEKRKSLIYRSRLGKACEGLALSPPKPGGDKSSSLSSCTSSISFSATALPLPNSSNSAINNTINTSSKTTSSSGSGSPSSVGIHLNSISSNTSSFSLEEENGALHKNPSLTTKACSVKLVDISLQPTTAPSTHSSTPEITTSTSTSIIKTPLPSTTTAAATIITATPEGSASTNHPSVSRVSISPLKDSSPPSSPKANTSVTITKLTPEPGKKVRRRPSPDEGSSLRCSKCREPDSRVPSPTNSLPKLKLETKRDKWIASPGGGSTPHHLDNNGCLGSQNSKGGGCSGGFLPPERTPPSSENSQDSNSANFTGKIRIKYGGSSEDTIPQSKQGNQDGYAYAFTGRPSYSPSRIESNGPGGNVQDKESPRDASNKDSPASQADSGVFSIASSNSPSKGDVHSVADGTSPDSPNNRERLNYSDQVFNRDLQWKSSSSGVHSSFSSSSSSGSDSCNLRNNSLAPIAGPPPSNVSSSSPMTSCVDNIPVMTTSSSPSPMMMSNPSPASSILSNENNPSSMNQDPQHIQQQQNMRMRQQHQSTMNHQQALQQQVSAASARSQSQSVAMPPQQGTPQARTQQHSVQQQMQNRINFSQMQQHHQPNNNHIIILIKWVQWESPINKHSIRNSNNNRGKFNSSNKYVTRISMGGQLPQDPRQFSFAQNYFNFNAEPPAAKRKRGRPRKNPSKDPNAPKRSYSRKKKGTDEGGGGGVIGGGGVGVSGNNNSVYNFEEEEDDDIYKMKQDSNSANSVNNTLATRKKISFGSSSDEDSVNKVAAAAAAAVASNNIVGHHPHHRLPGGGPMGYHQGMMPQHTRNYMQQHQGYHPQNAMQQQQQILNQQQQQQQQHHQQMQQMMQQQQHQTMGNNMHRQQQISIQQQQHRAMSVNNNYNRPSSTHGGNPSTDEPMYSSEILKTGTGIGIKIKIKTKKNQESEGAKKRKVDPNGNTTTAAPTNNTNSTVMSSNHIHHHQQQQQQQHIHHHPHNHLQHQHHHQQQQSSLISKPSTVTSSSLQQQHQQTRQFISSFSPFIYLYSFCIFNLPTLDESTDANTKTHLNFNNKLLSVQYLVHHQRSSSSMLQDFKSQMQQRPGGPVSPAGMRPQSPINNPFKMNGPTNNGMNNYYQHRINSPFHEQQSAQQQFYHQGGYNNYNQGNSHRFSAGIQQQQQYYNQQQQQQYNQQQQATTAFDYNSQQQVQGGMFQGGNGAYGNSSNMYMNASAGQGGIQSNSSPMHHSNNMHMPMPGVGLPRVSPSLGGQSRSSATPLVSPSPSDHSPASNHNPLTPASNYGPTTPQSSSPITPVGPKTPQSVGFPLSNNPPSSSAANTPLPSLGKQQPSPLSNESDLKSPLANMKSPSGGTSSNLRKIRRPSKQKEEEGPLSNKESTYSTSLQNSPAAPVKTFTPSSLLLSRS</sequence>
<feature type="compositionally biased region" description="Low complexity" evidence="4">
    <location>
        <begin position="1447"/>
        <end position="1465"/>
    </location>
</feature>
<feature type="compositionally biased region" description="Polar residues" evidence="4">
    <location>
        <begin position="466"/>
        <end position="478"/>
    </location>
</feature>
<feature type="compositionally biased region" description="Polar residues" evidence="4">
    <location>
        <begin position="310"/>
        <end position="324"/>
    </location>
</feature>
<keyword evidence="7" id="KW-1185">Reference proteome</keyword>
<feature type="compositionally biased region" description="Low complexity" evidence="4">
    <location>
        <begin position="325"/>
        <end position="334"/>
    </location>
</feature>
<feature type="compositionally biased region" description="Low complexity" evidence="4">
    <location>
        <begin position="1424"/>
        <end position="1434"/>
    </location>
</feature>
<comment type="similarity">
    <text evidence="2">Belongs to the TRAPP small subunits family. Sedlin subfamily.</text>
</comment>
<evidence type="ECO:0000256" key="4">
    <source>
        <dbReference type="SAM" id="MobiDB-lite"/>
    </source>
</evidence>
<feature type="region of interest" description="Disordered" evidence="4">
    <location>
        <begin position="960"/>
        <end position="1046"/>
    </location>
</feature>
<evidence type="ECO:0000256" key="1">
    <source>
        <dbReference type="ARBA" id="ARBA00004556"/>
    </source>
</evidence>
<feature type="region of interest" description="Disordered" evidence="4">
    <location>
        <begin position="309"/>
        <end position="559"/>
    </location>
</feature>
<feature type="compositionally biased region" description="Low complexity" evidence="4">
    <location>
        <begin position="965"/>
        <end position="1017"/>
    </location>
</feature>
<evidence type="ECO:0000256" key="3">
    <source>
        <dbReference type="ARBA" id="ARBA00022892"/>
    </source>
</evidence>
<comment type="subcellular location">
    <subcellularLocation>
        <location evidence="1">Cytoplasm</location>
        <location evidence="1">Perinuclear region</location>
    </subcellularLocation>
</comment>
<dbReference type="SUPFAM" id="SSF64356">
    <property type="entry name" value="SNARE-like"/>
    <property type="match status" value="1"/>
</dbReference>
<feature type="region of interest" description="Disordered" evidence="4">
    <location>
        <begin position="808"/>
        <end position="864"/>
    </location>
</feature>
<dbReference type="InterPro" id="IPR011012">
    <property type="entry name" value="Longin-like_dom_sf"/>
</dbReference>
<evidence type="ECO:0000313" key="7">
    <source>
        <dbReference type="Proteomes" id="UP000675881"/>
    </source>
</evidence>
<feature type="compositionally biased region" description="Polar residues" evidence="4">
    <location>
        <begin position="709"/>
        <end position="725"/>
    </location>
</feature>
<keyword evidence="5" id="KW-0472">Membrane</keyword>
<feature type="compositionally biased region" description="Polar residues" evidence="4">
    <location>
        <begin position="1466"/>
        <end position="1476"/>
    </location>
</feature>
<dbReference type="Pfam" id="PF04628">
    <property type="entry name" value="Sedlin_N"/>
    <property type="match status" value="1"/>
</dbReference>